<evidence type="ECO:0000313" key="3">
    <source>
        <dbReference type="Proteomes" id="UP001556367"/>
    </source>
</evidence>
<comment type="caution">
    <text evidence="2">The sequence shown here is derived from an EMBL/GenBank/DDBJ whole genome shotgun (WGS) entry which is preliminary data.</text>
</comment>
<dbReference type="Proteomes" id="UP001556367">
    <property type="component" value="Unassembled WGS sequence"/>
</dbReference>
<feature type="compositionally biased region" description="Polar residues" evidence="1">
    <location>
        <begin position="70"/>
        <end position="79"/>
    </location>
</feature>
<protein>
    <submittedName>
        <fullName evidence="2">Uncharacterized protein</fullName>
    </submittedName>
</protein>
<feature type="region of interest" description="Disordered" evidence="1">
    <location>
        <begin position="163"/>
        <end position="183"/>
    </location>
</feature>
<reference evidence="3" key="1">
    <citation type="submission" date="2024-06" db="EMBL/GenBank/DDBJ databases">
        <title>Multi-omics analyses provide insights into the biosynthesis of the anticancer antibiotic pleurotin in Hohenbuehelia grisea.</title>
        <authorList>
            <person name="Weaver J.A."/>
            <person name="Alberti F."/>
        </authorList>
    </citation>
    <scope>NUCLEOTIDE SEQUENCE [LARGE SCALE GENOMIC DNA]</scope>
    <source>
        <strain evidence="3">T-177</strain>
    </source>
</reference>
<feature type="region of interest" description="Disordered" evidence="1">
    <location>
        <begin position="219"/>
        <end position="244"/>
    </location>
</feature>
<gene>
    <name evidence="2" type="ORF">HGRIS_012019</name>
</gene>
<accession>A0ABR3IP48</accession>
<dbReference type="EMBL" id="JASNQZ010000021">
    <property type="protein sequence ID" value="KAL0945065.1"/>
    <property type="molecule type" value="Genomic_DNA"/>
</dbReference>
<name>A0ABR3IP48_9AGAR</name>
<organism evidence="2 3">
    <name type="scientific">Hohenbuehelia grisea</name>
    <dbReference type="NCBI Taxonomy" id="104357"/>
    <lineage>
        <taxon>Eukaryota</taxon>
        <taxon>Fungi</taxon>
        <taxon>Dikarya</taxon>
        <taxon>Basidiomycota</taxon>
        <taxon>Agaricomycotina</taxon>
        <taxon>Agaricomycetes</taxon>
        <taxon>Agaricomycetidae</taxon>
        <taxon>Agaricales</taxon>
        <taxon>Pleurotineae</taxon>
        <taxon>Pleurotaceae</taxon>
        <taxon>Hohenbuehelia</taxon>
    </lineage>
</organism>
<keyword evidence="3" id="KW-1185">Reference proteome</keyword>
<proteinExistence type="predicted"/>
<evidence type="ECO:0000256" key="1">
    <source>
        <dbReference type="SAM" id="MobiDB-lite"/>
    </source>
</evidence>
<sequence length="273" mass="29794">MFVGYRRCPLCFHSRGTRADQLRWRILLPWEPRLLTLPWAIKRPPFASLNPPNFVLIVVPLLNPPPCRTQPPSSLQPTLASPPAQPRHLPRQTPLPPPPSQNRHASLPADPTSEVEIDSPSTPMEVDRSAVLVVPGPALNSAALVEPRQAGHTFYRCRPMVPPRPSPSYPSLRTCSATPSDSPSREWRVEVKSAVHHRTSPPSFANSFPLSGTEASLPSLWKRSGGPRPQGYPPSCYQSGPGGGQIWTLPPKPLDYIEALRATPGINAAGTDA</sequence>
<feature type="region of interest" description="Disordered" evidence="1">
    <location>
        <begin position="68"/>
        <end position="123"/>
    </location>
</feature>
<evidence type="ECO:0000313" key="2">
    <source>
        <dbReference type="EMBL" id="KAL0945065.1"/>
    </source>
</evidence>